<evidence type="ECO:0000313" key="3">
    <source>
        <dbReference type="Proteomes" id="UP000001029"/>
    </source>
</evidence>
<organism evidence="2 3">
    <name type="scientific">Elusimicrobium minutum (strain Pei191)</name>
    <dbReference type="NCBI Taxonomy" id="445932"/>
    <lineage>
        <taxon>Bacteria</taxon>
        <taxon>Pseudomonadati</taxon>
        <taxon>Elusimicrobiota</taxon>
        <taxon>Elusimicrobia</taxon>
        <taxon>Elusimicrobiales</taxon>
        <taxon>Elusimicrobiaceae</taxon>
        <taxon>Elusimicrobium</taxon>
    </lineage>
</organism>
<dbReference type="RefSeq" id="WP_012414259.1">
    <property type="nucleotide sequence ID" value="NC_010644.1"/>
</dbReference>
<evidence type="ECO:0000313" key="2">
    <source>
        <dbReference type="EMBL" id="ACC97644.1"/>
    </source>
</evidence>
<dbReference type="HOGENOM" id="CLU_078912_3_0_0"/>
<reference evidence="2 3" key="1">
    <citation type="journal article" date="2009" name="Appl. Environ. Microbiol.">
        <title>Genomic analysis of 'Elusimicrobium minutum,' the first cultivated representative of the phylum 'Elusimicrobia' (formerly termite group 1).</title>
        <authorList>
            <person name="Herlemann D.P.R."/>
            <person name="Geissinger O."/>
            <person name="Ikeda-Ohtsubo W."/>
            <person name="Kunin V."/>
            <person name="Sun H."/>
            <person name="Lapidus A."/>
            <person name="Hugenholtz P."/>
            <person name="Brune A."/>
        </authorList>
    </citation>
    <scope>NUCLEOTIDE SEQUENCE [LARGE SCALE GENOMIC DNA]</scope>
    <source>
        <strain evidence="2 3">Pei191</strain>
    </source>
</reference>
<accession>B2KAU8</accession>
<dbReference type="OrthoDB" id="9772788at2"/>
<dbReference type="STRING" id="445932.Emin_0077"/>
<dbReference type="GO" id="GO:0016829">
    <property type="term" value="F:lyase activity"/>
    <property type="evidence" value="ECO:0007669"/>
    <property type="project" value="UniProtKB-KW"/>
</dbReference>
<dbReference type="InterPro" id="IPR029069">
    <property type="entry name" value="HotDog_dom_sf"/>
</dbReference>
<dbReference type="PANTHER" id="PTHR30272:SF1">
    <property type="entry name" value="3-HYDROXYACYL-[ACYL-CARRIER-PROTEIN] DEHYDRATASE"/>
    <property type="match status" value="1"/>
</dbReference>
<dbReference type="InterPro" id="IPR013114">
    <property type="entry name" value="FabA_FabZ"/>
</dbReference>
<proteinExistence type="predicted"/>
<dbReference type="Proteomes" id="UP000001029">
    <property type="component" value="Chromosome"/>
</dbReference>
<dbReference type="EMBL" id="CP001055">
    <property type="protein sequence ID" value="ACC97644.1"/>
    <property type="molecule type" value="Genomic_DNA"/>
</dbReference>
<dbReference type="SUPFAM" id="SSF54637">
    <property type="entry name" value="Thioesterase/thiol ester dehydrase-isomerase"/>
    <property type="match status" value="1"/>
</dbReference>
<name>B2KAU8_ELUMP</name>
<protein>
    <submittedName>
        <fullName evidence="2">Beta-hydroxyacyl-(Acyl-carrier protein) dehydratase FabA/FabZ</fullName>
    </submittedName>
</protein>
<keyword evidence="1" id="KW-0456">Lyase</keyword>
<dbReference type="Pfam" id="PF07977">
    <property type="entry name" value="FabA"/>
    <property type="match status" value="1"/>
</dbReference>
<evidence type="ECO:0000256" key="1">
    <source>
        <dbReference type="ARBA" id="ARBA00023239"/>
    </source>
</evidence>
<sequence length="158" mass="17773">MAEEKLDLSFLLSKEETATISHDEVLSTILHRPPFLFVDYVKVIEEGKYFLGVKKYSGEEDFFKGHFPGMPVMPGVLTIESISQCAGAALMRGIENKVPLFLSIEEAKFRSVIKPGDTVCMPFKILRFGKISRIYAEAYANGALCTQGYFNYILTDKK</sequence>
<dbReference type="CDD" id="cd01288">
    <property type="entry name" value="FabZ"/>
    <property type="match status" value="1"/>
</dbReference>
<dbReference type="KEGG" id="emi:Emin_0077"/>
<dbReference type="AlphaFoldDB" id="B2KAU8"/>
<dbReference type="PANTHER" id="PTHR30272">
    <property type="entry name" value="3-HYDROXYACYL-[ACYL-CARRIER-PROTEIN] DEHYDRATASE"/>
    <property type="match status" value="1"/>
</dbReference>
<keyword evidence="3" id="KW-1185">Reference proteome</keyword>
<dbReference type="Gene3D" id="3.10.129.10">
    <property type="entry name" value="Hotdog Thioesterase"/>
    <property type="match status" value="1"/>
</dbReference>
<gene>
    <name evidence="2" type="ordered locus">Emin_0077</name>
</gene>